<dbReference type="EMBL" id="FRCT01000023">
    <property type="protein sequence ID" value="SHM90931.1"/>
    <property type="molecule type" value="Genomic_DNA"/>
</dbReference>
<gene>
    <name evidence="1" type="ORF">SAMN04487860_12318</name>
</gene>
<name>A0A1M7MKF1_RUMFL</name>
<dbReference type="InterPro" id="IPR006059">
    <property type="entry name" value="SBP"/>
</dbReference>
<evidence type="ECO:0000313" key="1">
    <source>
        <dbReference type="EMBL" id="SHM90931.1"/>
    </source>
</evidence>
<sequence>MDTTRKTLAVILSLAMLAPVTSCGSKKEPAVKPLSSKGGYVEKSLRNSDTGLNQYASEFTTIGEKTGVFVPSPPELMYISKDGTRVFFSEDEHIDQNNNDDIYNVIAASEKGFLLNKVDGTYVINPDGKSSKVEGIEFYVFNAEFTENGRLFAESRVHLYEIDVNTGVAKKLGDINGDNVYFFDIIGDKIIYGDGDGTHIYDIEKECETEVPEVLAELLDKYNSSEIGNVLDICEGNDDDIYIACADGVYHYSWGGNYVEQIIDGLVSRFGDPSETLGSIYYSDDGVIYAVFDSGMYSYTYDPELENAVTSELKVYSLEKNDSISQIVSSFAANNRNVKVDYQVGMKDGITYSDAVKALTTQIMSGNAPDVIVLDGLDNENLIEKNMLMDLSECEDKWLPEGGIIENVAKWNTKDDKLYSVACKFRIPVIGVEKKELDNIKSFADAADLCEKYRKNDDPKYTIMDFLEETDPIRMGLMYEGNKLLSGTPDKAAFEKFYESCEKLYNNDKSEDGMAYATIVDSEDADPISEYFFGTRFMCTKTSKDCIALGAMNGFEKDLNIVLSMRKSKSGIDADYRYGMENDKSFVPNCNIAVSGACKNKEEAFRFIASALGEKSQEISHSDGFPVNKAALEWFYEKNDNKDNDYMVMRSSLDSDDPNVGDEYEIKWISDEEAEEFNDYIQTLNEPVFIKYSVRDIIETAGKKCIEGAVTAEQAAEDTVKQLELRMKE</sequence>
<dbReference type="Pfam" id="PF13416">
    <property type="entry name" value="SBP_bac_8"/>
    <property type="match status" value="1"/>
</dbReference>
<evidence type="ECO:0000313" key="2">
    <source>
        <dbReference type="Proteomes" id="UP000184394"/>
    </source>
</evidence>
<dbReference type="SUPFAM" id="SSF53850">
    <property type="entry name" value="Periplasmic binding protein-like II"/>
    <property type="match status" value="1"/>
</dbReference>
<dbReference type="RefSeq" id="WP_072952459.1">
    <property type="nucleotide sequence ID" value="NZ_FRCT01000023.1"/>
</dbReference>
<accession>A0A1M7MKF1</accession>
<protein>
    <submittedName>
        <fullName evidence="1">ABC-type glycerol-3-phosphate transport system, substrate-binding protein</fullName>
    </submittedName>
</protein>
<organism evidence="1 2">
    <name type="scientific">Ruminococcus flavefaciens</name>
    <dbReference type="NCBI Taxonomy" id="1265"/>
    <lineage>
        <taxon>Bacteria</taxon>
        <taxon>Bacillati</taxon>
        <taxon>Bacillota</taxon>
        <taxon>Clostridia</taxon>
        <taxon>Eubacteriales</taxon>
        <taxon>Oscillospiraceae</taxon>
        <taxon>Ruminococcus</taxon>
    </lineage>
</organism>
<dbReference type="SUPFAM" id="SSF69322">
    <property type="entry name" value="Tricorn protease domain 2"/>
    <property type="match status" value="1"/>
</dbReference>
<reference evidence="1 2" key="1">
    <citation type="submission" date="2016-11" db="EMBL/GenBank/DDBJ databases">
        <authorList>
            <person name="Jaros S."/>
            <person name="Januszkiewicz K."/>
            <person name="Wedrychowicz H."/>
        </authorList>
    </citation>
    <scope>NUCLEOTIDE SEQUENCE [LARGE SCALE GENOMIC DNA]</scope>
    <source>
        <strain evidence="1 2">Y1</strain>
    </source>
</reference>
<dbReference type="Gene3D" id="3.40.190.10">
    <property type="entry name" value="Periplasmic binding protein-like II"/>
    <property type="match status" value="1"/>
</dbReference>
<dbReference type="AlphaFoldDB" id="A0A1M7MKF1"/>
<dbReference type="OrthoDB" id="2081033at2"/>
<proteinExistence type="predicted"/>
<dbReference type="Proteomes" id="UP000184394">
    <property type="component" value="Unassembled WGS sequence"/>
</dbReference>